<gene>
    <name evidence="1" type="ORF">HCX60_36650</name>
</gene>
<sequence length="155" mass="17141">MDQPATIAWKYAASLIRVEDLPMVAADLLAAGHDSPSLRDLAGRSRHEHPADIRELFGHTMEELGIQIPDYETAERCLLHHMATQLSAGVVSPKETAARVWQGIEAVTDPERKFVAAVGPEYQLDFMSPEEVRSWENAVRRAAKTLSATAFPHAQ</sequence>
<evidence type="ECO:0000313" key="1">
    <source>
        <dbReference type="EMBL" id="QIT48372.1"/>
    </source>
</evidence>
<name>A0AAE6YFA3_STRAT</name>
<reference evidence="1 2" key="1">
    <citation type="submission" date="2020-03" db="EMBL/GenBank/DDBJ databases">
        <title>Is there a link between lipid content and antibiotic production in Streptomyces?</title>
        <authorList>
            <person name="David M."/>
            <person name="Lejeune C."/>
            <person name="Abreu S."/>
            <person name="Thibessard A."/>
            <person name="Leblond P."/>
            <person name="Chaminade P."/>
            <person name="Virolle M.-J."/>
        </authorList>
    </citation>
    <scope>NUCLEOTIDE SEQUENCE [LARGE SCALE GENOMIC DNA]</scope>
    <source>
        <strain evidence="1 2">DSM 41481</strain>
    </source>
</reference>
<organism evidence="1 2">
    <name type="scientific">Streptomyces antibioticus</name>
    <dbReference type="NCBI Taxonomy" id="1890"/>
    <lineage>
        <taxon>Bacteria</taxon>
        <taxon>Bacillati</taxon>
        <taxon>Actinomycetota</taxon>
        <taxon>Actinomycetes</taxon>
        <taxon>Kitasatosporales</taxon>
        <taxon>Streptomycetaceae</taxon>
        <taxon>Streptomyces</taxon>
    </lineage>
</organism>
<dbReference type="EMBL" id="CP050692">
    <property type="protein sequence ID" value="QIT48372.1"/>
    <property type="molecule type" value="Genomic_DNA"/>
</dbReference>
<evidence type="ECO:0000313" key="2">
    <source>
        <dbReference type="Proteomes" id="UP000502504"/>
    </source>
</evidence>
<dbReference type="AlphaFoldDB" id="A0AAE6YFA3"/>
<accession>A0AAE6YFA3</accession>
<proteinExistence type="predicted"/>
<protein>
    <submittedName>
        <fullName evidence="1">Uncharacterized protein</fullName>
    </submittedName>
</protein>
<dbReference type="Proteomes" id="UP000502504">
    <property type="component" value="Chromosome"/>
</dbReference>
<dbReference type="RefSeq" id="WP_078636547.1">
    <property type="nucleotide sequence ID" value="NZ_CM007717.1"/>
</dbReference>